<feature type="transmembrane region" description="Helical" evidence="6">
    <location>
        <begin position="45"/>
        <end position="63"/>
    </location>
</feature>
<keyword evidence="3 6" id="KW-0812">Transmembrane</keyword>
<dbReference type="Proteomes" id="UP000270296">
    <property type="component" value="Unassembled WGS sequence"/>
</dbReference>
<name>A0A183J4R8_9BILA</name>
<accession>A0A183J4R8</accession>
<keyword evidence="8" id="KW-1185">Reference proteome</keyword>
<reference evidence="9" key="1">
    <citation type="submission" date="2016-06" db="UniProtKB">
        <authorList>
            <consortium name="WormBaseParasite"/>
        </authorList>
    </citation>
    <scope>IDENTIFICATION</scope>
</reference>
<feature type="transmembrane region" description="Helical" evidence="6">
    <location>
        <begin position="75"/>
        <end position="97"/>
    </location>
</feature>
<feature type="transmembrane region" description="Helical" evidence="6">
    <location>
        <begin position="21"/>
        <end position="39"/>
    </location>
</feature>
<evidence type="ECO:0000313" key="7">
    <source>
        <dbReference type="EMBL" id="VDP35229.1"/>
    </source>
</evidence>
<sequence>MSFAFILLGDYYNIYKTTKSDVGYFLAVFVIYAAIIMMVTIRMNFMLSATILSLLIGLLLLCVESFLNEGREVKIAASWILIFSSVCSLYIVAHIHLHDVYKRDVLPVGKPPVEVLHAWYCRHCSRR</sequence>
<dbReference type="EMBL" id="UZAM01014685">
    <property type="protein sequence ID" value="VDP35229.1"/>
    <property type="molecule type" value="Genomic_DNA"/>
</dbReference>
<gene>
    <name evidence="7" type="ORF">SBAD_LOCUS10866</name>
</gene>
<proteinExistence type="inferred from homology"/>
<evidence type="ECO:0000256" key="3">
    <source>
        <dbReference type="ARBA" id="ARBA00022692"/>
    </source>
</evidence>
<evidence type="ECO:0000313" key="9">
    <source>
        <dbReference type="WBParaSite" id="SBAD_0001124201-mRNA-1"/>
    </source>
</evidence>
<organism evidence="9">
    <name type="scientific">Soboliphyme baturini</name>
    <dbReference type="NCBI Taxonomy" id="241478"/>
    <lineage>
        <taxon>Eukaryota</taxon>
        <taxon>Metazoa</taxon>
        <taxon>Ecdysozoa</taxon>
        <taxon>Nematoda</taxon>
        <taxon>Enoplea</taxon>
        <taxon>Dorylaimia</taxon>
        <taxon>Dioctophymatida</taxon>
        <taxon>Dioctophymatoidea</taxon>
        <taxon>Soboliphymatidae</taxon>
        <taxon>Soboliphyme</taxon>
    </lineage>
</organism>
<keyword evidence="5 6" id="KW-0472">Membrane</keyword>
<keyword evidence="4 6" id="KW-1133">Transmembrane helix</keyword>
<dbReference type="GO" id="GO:0016020">
    <property type="term" value="C:membrane"/>
    <property type="evidence" value="ECO:0007669"/>
    <property type="project" value="UniProtKB-SubCell"/>
</dbReference>
<comment type="subcellular location">
    <subcellularLocation>
        <location evidence="1">Membrane</location>
        <topology evidence="1">Multi-pass membrane protein</topology>
    </subcellularLocation>
</comment>
<evidence type="ECO:0000256" key="5">
    <source>
        <dbReference type="ARBA" id="ARBA00023136"/>
    </source>
</evidence>
<evidence type="ECO:0000256" key="2">
    <source>
        <dbReference type="ARBA" id="ARBA00005587"/>
    </source>
</evidence>
<dbReference type="OrthoDB" id="3648309at2759"/>
<evidence type="ECO:0000313" key="8">
    <source>
        <dbReference type="Proteomes" id="UP000270296"/>
    </source>
</evidence>
<dbReference type="Pfam" id="PF01184">
    <property type="entry name" value="Gpr1_Fun34_YaaH"/>
    <property type="match status" value="1"/>
</dbReference>
<dbReference type="AlphaFoldDB" id="A0A183J4R8"/>
<evidence type="ECO:0000256" key="4">
    <source>
        <dbReference type="ARBA" id="ARBA00022989"/>
    </source>
</evidence>
<dbReference type="InterPro" id="IPR000791">
    <property type="entry name" value="Gpr1/Fun34/SatP-like"/>
</dbReference>
<evidence type="ECO:0000256" key="1">
    <source>
        <dbReference type="ARBA" id="ARBA00004141"/>
    </source>
</evidence>
<comment type="similarity">
    <text evidence="2">Belongs to the acetate uptake transporter (AceTr) (TC 2.A.96) family.</text>
</comment>
<dbReference type="WBParaSite" id="SBAD_0001124201-mRNA-1">
    <property type="protein sequence ID" value="SBAD_0001124201-mRNA-1"/>
    <property type="gene ID" value="SBAD_0001124201"/>
</dbReference>
<evidence type="ECO:0000256" key="6">
    <source>
        <dbReference type="SAM" id="Phobius"/>
    </source>
</evidence>
<reference evidence="7 8" key="2">
    <citation type="submission" date="2018-11" db="EMBL/GenBank/DDBJ databases">
        <authorList>
            <consortium name="Pathogen Informatics"/>
        </authorList>
    </citation>
    <scope>NUCLEOTIDE SEQUENCE [LARGE SCALE GENOMIC DNA]</scope>
</reference>
<protein>
    <submittedName>
        <fullName evidence="9">Transmembrane protein</fullName>
    </submittedName>
</protein>